<dbReference type="Proteomes" id="UP000240739">
    <property type="component" value="Unassembled WGS sequence"/>
</dbReference>
<dbReference type="AlphaFoldDB" id="A0A2T4UEC5"/>
<dbReference type="EMBL" id="PYYB01000002">
    <property type="protein sequence ID" value="PTL56133.1"/>
    <property type="molecule type" value="Genomic_DNA"/>
</dbReference>
<organism evidence="1 2">
    <name type="scientific">Paraconexibacter algicola</name>
    <dbReference type="NCBI Taxonomy" id="2133960"/>
    <lineage>
        <taxon>Bacteria</taxon>
        <taxon>Bacillati</taxon>
        <taxon>Actinomycetota</taxon>
        <taxon>Thermoleophilia</taxon>
        <taxon>Solirubrobacterales</taxon>
        <taxon>Paraconexibacteraceae</taxon>
        <taxon>Paraconexibacter</taxon>
    </lineage>
</organism>
<evidence type="ECO:0000313" key="1">
    <source>
        <dbReference type="EMBL" id="PTL56133.1"/>
    </source>
</evidence>
<protein>
    <submittedName>
        <fullName evidence="1">Uncharacterized protein</fullName>
    </submittedName>
</protein>
<evidence type="ECO:0000313" key="2">
    <source>
        <dbReference type="Proteomes" id="UP000240739"/>
    </source>
</evidence>
<sequence>MGPAFRPTGLDEPGAQFSLLAPQFEAERNPEATMVWDAAFGDVSGASSGPGWACDMPVMITDLRRYVPSQPPFDLDRYQLRFELRDERGDRVSLDGIPWSVVNRRLTAAVGAEARQQVSIGLDGRVVVHCCDSWAQAVARAHAARDAIDEALVAAAGIESGLVGPRAGAGADHRGGLG</sequence>
<gene>
    <name evidence="1" type="ORF">C7Y72_14155</name>
</gene>
<name>A0A2T4UEC5_9ACTN</name>
<accession>A0A2T4UEC5</accession>
<comment type="caution">
    <text evidence="1">The sequence shown here is derived from an EMBL/GenBank/DDBJ whole genome shotgun (WGS) entry which is preliminary data.</text>
</comment>
<keyword evidence="2" id="KW-1185">Reference proteome</keyword>
<proteinExistence type="predicted"/>
<reference evidence="1 2" key="1">
    <citation type="submission" date="2018-03" db="EMBL/GenBank/DDBJ databases">
        <title>Aquarubrobacter algicola gen. nov., sp. nov., a novel actinobacterium isolated from shallow eutrophic lake during the end of cyanobacterial harmful algal blooms.</title>
        <authorList>
            <person name="Chun S.J."/>
        </authorList>
    </citation>
    <scope>NUCLEOTIDE SEQUENCE [LARGE SCALE GENOMIC DNA]</scope>
    <source>
        <strain evidence="1 2">Seoho-28</strain>
    </source>
</reference>